<proteinExistence type="predicted"/>
<feature type="transmembrane region" description="Helical" evidence="1">
    <location>
        <begin position="34"/>
        <end position="56"/>
    </location>
</feature>
<feature type="transmembrane region" description="Helical" evidence="1">
    <location>
        <begin position="7"/>
        <end position="28"/>
    </location>
</feature>
<reference evidence="2 3" key="1">
    <citation type="submission" date="2021-03" db="EMBL/GenBank/DDBJ databases">
        <title>Genomic Encyclopedia of Type Strains, Phase IV (KMG-IV): sequencing the most valuable type-strain genomes for metagenomic binning, comparative biology and taxonomic classification.</title>
        <authorList>
            <person name="Goeker M."/>
        </authorList>
    </citation>
    <scope>NUCLEOTIDE SEQUENCE [LARGE SCALE GENOMIC DNA]</scope>
    <source>
        <strain evidence="2 3">DSM 27563</strain>
    </source>
</reference>
<keyword evidence="1" id="KW-0472">Membrane</keyword>
<comment type="caution">
    <text evidence="2">The sequence shown here is derived from an EMBL/GenBank/DDBJ whole genome shotgun (WGS) entry which is preliminary data.</text>
</comment>
<dbReference type="Proteomes" id="UP001519306">
    <property type="component" value="Unassembled WGS sequence"/>
</dbReference>
<gene>
    <name evidence="2" type="ORF">J2Z71_001536</name>
</gene>
<protein>
    <submittedName>
        <fullName evidence="2">TRAP-type uncharacterized transport system fused permease subunit</fullName>
    </submittedName>
</protein>
<evidence type="ECO:0000313" key="3">
    <source>
        <dbReference type="Proteomes" id="UP001519306"/>
    </source>
</evidence>
<name>A0ABS4KH98_9FIRM</name>
<feature type="transmembrane region" description="Helical" evidence="1">
    <location>
        <begin position="129"/>
        <end position="147"/>
    </location>
</feature>
<feature type="transmembrane region" description="Helical" evidence="1">
    <location>
        <begin position="68"/>
        <end position="96"/>
    </location>
</feature>
<evidence type="ECO:0000313" key="2">
    <source>
        <dbReference type="EMBL" id="MBP2025984.1"/>
    </source>
</evidence>
<keyword evidence="1" id="KW-1133">Transmembrane helix</keyword>
<dbReference type="RefSeq" id="WP_210061778.1">
    <property type="nucleotide sequence ID" value="NZ_JAGGLJ010000017.1"/>
</dbReference>
<sequence>MNNNFRGLVFHILVIVFMFFLSLLLNISEVVRNFVYTSFIFKIILTILPAFIYYNLAKIMSKKSSKKFDFLNGIFIVIIGLILGIIAFTGLGLGIFSKEVFSSMWRFPLDIFLFPQMYILEIYNIRHNIITFIIILFIPSIIYGFSIRSSRRKIAKRKRINRMKERRMNRTK</sequence>
<keyword evidence="3" id="KW-1185">Reference proteome</keyword>
<evidence type="ECO:0000256" key="1">
    <source>
        <dbReference type="SAM" id="Phobius"/>
    </source>
</evidence>
<keyword evidence="1" id="KW-0812">Transmembrane</keyword>
<organism evidence="2 3">
    <name type="scientific">Peptoniphilus stercorisuis</name>
    <dbReference type="NCBI Taxonomy" id="1436965"/>
    <lineage>
        <taxon>Bacteria</taxon>
        <taxon>Bacillati</taxon>
        <taxon>Bacillota</taxon>
        <taxon>Tissierellia</taxon>
        <taxon>Tissierellales</taxon>
        <taxon>Peptoniphilaceae</taxon>
        <taxon>Peptoniphilus</taxon>
    </lineage>
</organism>
<accession>A0ABS4KH98</accession>
<dbReference type="EMBL" id="JAGGLJ010000017">
    <property type="protein sequence ID" value="MBP2025984.1"/>
    <property type="molecule type" value="Genomic_DNA"/>
</dbReference>